<dbReference type="GO" id="GO:0005634">
    <property type="term" value="C:nucleus"/>
    <property type="evidence" value="ECO:0007669"/>
    <property type="project" value="TreeGrafter"/>
</dbReference>
<dbReference type="SUPFAM" id="SSF57933">
    <property type="entry name" value="TAZ domain"/>
    <property type="match status" value="1"/>
</dbReference>
<dbReference type="PANTHER" id="PTHR46287:SF4">
    <property type="entry name" value="BTB_POZ AND TAZ DOMAIN-CONTAINING PROTEIN 2"/>
    <property type="match status" value="1"/>
</dbReference>
<organism evidence="1">
    <name type="scientific">Rhizophora mucronata</name>
    <name type="common">Asiatic mangrove</name>
    <dbReference type="NCBI Taxonomy" id="61149"/>
    <lineage>
        <taxon>Eukaryota</taxon>
        <taxon>Viridiplantae</taxon>
        <taxon>Streptophyta</taxon>
        <taxon>Embryophyta</taxon>
        <taxon>Tracheophyta</taxon>
        <taxon>Spermatophyta</taxon>
        <taxon>Magnoliopsida</taxon>
        <taxon>eudicotyledons</taxon>
        <taxon>Gunneridae</taxon>
        <taxon>Pentapetalae</taxon>
        <taxon>rosids</taxon>
        <taxon>fabids</taxon>
        <taxon>Malpighiales</taxon>
        <taxon>Rhizophoraceae</taxon>
        <taxon>Rhizophora</taxon>
    </lineage>
</organism>
<dbReference type="InterPro" id="IPR044513">
    <property type="entry name" value="BT1/2/3/4/5"/>
</dbReference>
<dbReference type="EMBL" id="GGEC01091089">
    <property type="protein sequence ID" value="MBX71573.1"/>
    <property type="molecule type" value="Transcribed_RNA"/>
</dbReference>
<dbReference type="AlphaFoldDB" id="A0A2P2QX73"/>
<reference evidence="1" key="1">
    <citation type="submission" date="2018-02" db="EMBL/GenBank/DDBJ databases">
        <title>Rhizophora mucronata_Transcriptome.</title>
        <authorList>
            <person name="Meera S.P."/>
            <person name="Sreeshan A."/>
            <person name="Augustine A."/>
        </authorList>
    </citation>
    <scope>NUCLEOTIDE SEQUENCE</scope>
    <source>
        <tissue evidence="1">Leaf</tissue>
    </source>
</reference>
<name>A0A2P2QX73_RHIMU</name>
<proteinExistence type="predicted"/>
<dbReference type="Gene3D" id="1.20.1020.10">
    <property type="entry name" value="TAZ domain"/>
    <property type="match status" value="1"/>
</dbReference>
<protein>
    <submittedName>
        <fullName evidence="1">Uncharacterized protein</fullName>
    </submittedName>
</protein>
<accession>A0A2P2QX73</accession>
<dbReference type="InterPro" id="IPR035898">
    <property type="entry name" value="TAZ_dom_sf"/>
</dbReference>
<sequence>MWQLLRLHSSICDQPHSCKVPLCGQFKLKMQQEKKGGDTLWRLLVRKVASARALSSLSLPKRKREEELRDTIQDHGTRNFRF</sequence>
<evidence type="ECO:0000313" key="1">
    <source>
        <dbReference type="EMBL" id="MBX71573.1"/>
    </source>
</evidence>
<dbReference type="PANTHER" id="PTHR46287">
    <property type="entry name" value="BTB/POZ AND TAZ DOMAIN-CONTAINING PROTEIN 3-RELATED"/>
    <property type="match status" value="1"/>
</dbReference>